<protein>
    <recommendedName>
        <fullName evidence="3">DDE Tnp4 domain-containing protein</fullName>
    </recommendedName>
</protein>
<dbReference type="AlphaFoldDB" id="A0A922I7N4"/>
<name>A0A922I7N4_DERFA</name>
<dbReference type="EMBL" id="ASGP02000001">
    <property type="protein sequence ID" value="KAH9526504.1"/>
    <property type="molecule type" value="Genomic_DNA"/>
</dbReference>
<evidence type="ECO:0008006" key="3">
    <source>
        <dbReference type="Google" id="ProtNLM"/>
    </source>
</evidence>
<sequence length="102" mass="11652">MLTRLTRSVVECAFGIMVSKFRCLNAAPLSMEPANVEKIVLACCPATQHHYRNSRKPKGDKIFPFSDNKDLINCESGMKREHNYDITSSEKKTYQKKQIGQK</sequence>
<proteinExistence type="predicted"/>
<accession>A0A922I7N4</accession>
<gene>
    <name evidence="1" type="ORF">DERF_000586</name>
</gene>
<evidence type="ECO:0000313" key="1">
    <source>
        <dbReference type="EMBL" id="KAH9526504.1"/>
    </source>
</evidence>
<evidence type="ECO:0000313" key="2">
    <source>
        <dbReference type="Proteomes" id="UP000790347"/>
    </source>
</evidence>
<dbReference type="Proteomes" id="UP000790347">
    <property type="component" value="Unassembled WGS sequence"/>
</dbReference>
<comment type="caution">
    <text evidence="1">The sequence shown here is derived from an EMBL/GenBank/DDBJ whole genome shotgun (WGS) entry which is preliminary data.</text>
</comment>
<reference evidence="1" key="1">
    <citation type="submission" date="2013-05" db="EMBL/GenBank/DDBJ databases">
        <authorList>
            <person name="Yim A.K.Y."/>
            <person name="Chan T.F."/>
            <person name="Ji K.M."/>
            <person name="Liu X.Y."/>
            <person name="Zhou J.W."/>
            <person name="Li R.Q."/>
            <person name="Yang K.Y."/>
            <person name="Li J."/>
            <person name="Li M."/>
            <person name="Law P.T.W."/>
            <person name="Wu Y.L."/>
            <person name="Cai Z.L."/>
            <person name="Qin H."/>
            <person name="Bao Y."/>
            <person name="Leung R.K.K."/>
            <person name="Ng P.K.S."/>
            <person name="Zou J."/>
            <person name="Zhong X.J."/>
            <person name="Ran P.X."/>
            <person name="Zhong N.S."/>
            <person name="Liu Z.G."/>
            <person name="Tsui S.K.W."/>
        </authorList>
    </citation>
    <scope>NUCLEOTIDE SEQUENCE</scope>
    <source>
        <strain evidence="1">Derf</strain>
        <tissue evidence="1">Whole organism</tissue>
    </source>
</reference>
<reference evidence="1" key="2">
    <citation type="journal article" date="2022" name="Res Sq">
        <title>Comparative Genomics Reveals Insights into the Divergent Evolution of Astigmatic Mites and Household Pest Adaptations.</title>
        <authorList>
            <person name="Xiong Q."/>
            <person name="Wan A.T.-Y."/>
            <person name="Liu X.-Y."/>
            <person name="Fung C.S.-H."/>
            <person name="Xiao X."/>
            <person name="Malainual N."/>
            <person name="Hou J."/>
            <person name="Wang L."/>
            <person name="Wang M."/>
            <person name="Yang K."/>
            <person name="Cui Y."/>
            <person name="Leung E."/>
            <person name="Nong W."/>
            <person name="Shin S.-K."/>
            <person name="Au S."/>
            <person name="Jeong K.Y."/>
            <person name="Chew F.T."/>
            <person name="Hui J."/>
            <person name="Leung T.F."/>
            <person name="Tungtrongchitr A."/>
            <person name="Zhong N."/>
            <person name="Liu Z."/>
            <person name="Tsui S."/>
        </authorList>
    </citation>
    <scope>NUCLEOTIDE SEQUENCE</scope>
    <source>
        <strain evidence="1">Derf</strain>
        <tissue evidence="1">Whole organism</tissue>
    </source>
</reference>
<organism evidence="1 2">
    <name type="scientific">Dermatophagoides farinae</name>
    <name type="common">American house dust mite</name>
    <dbReference type="NCBI Taxonomy" id="6954"/>
    <lineage>
        <taxon>Eukaryota</taxon>
        <taxon>Metazoa</taxon>
        <taxon>Ecdysozoa</taxon>
        <taxon>Arthropoda</taxon>
        <taxon>Chelicerata</taxon>
        <taxon>Arachnida</taxon>
        <taxon>Acari</taxon>
        <taxon>Acariformes</taxon>
        <taxon>Sarcoptiformes</taxon>
        <taxon>Astigmata</taxon>
        <taxon>Psoroptidia</taxon>
        <taxon>Analgoidea</taxon>
        <taxon>Pyroglyphidae</taxon>
        <taxon>Dermatophagoidinae</taxon>
        <taxon>Dermatophagoides</taxon>
    </lineage>
</organism>
<keyword evidence="2" id="KW-1185">Reference proteome</keyword>